<proteinExistence type="predicted"/>
<reference evidence="3 4" key="1">
    <citation type="submission" date="2022-04" db="EMBL/GenBank/DDBJ databases">
        <title>Spirosoma sp. strain RP8 genome sequencing and assembly.</title>
        <authorList>
            <person name="Jung Y."/>
        </authorList>
    </citation>
    <scope>NUCLEOTIDE SEQUENCE [LARGE SCALE GENOMIC DNA]</scope>
    <source>
        <strain evidence="3 4">RP8</strain>
    </source>
</reference>
<dbReference type="InterPro" id="IPR049712">
    <property type="entry name" value="Poly_export"/>
</dbReference>
<evidence type="ECO:0000256" key="1">
    <source>
        <dbReference type="ARBA" id="ARBA00022729"/>
    </source>
</evidence>
<accession>A0ABT0HFM3</accession>
<dbReference type="PANTHER" id="PTHR33619">
    <property type="entry name" value="POLYSACCHARIDE EXPORT PROTEIN GFCE-RELATED"/>
    <property type="match status" value="1"/>
</dbReference>
<protein>
    <submittedName>
        <fullName evidence="3">Polysaccharide biosynthesis/export family protein</fullName>
    </submittedName>
</protein>
<dbReference type="EMBL" id="JALPRF010000001">
    <property type="protein sequence ID" value="MCK8490951.1"/>
    <property type="molecule type" value="Genomic_DNA"/>
</dbReference>
<name>A0ABT0HFM3_9BACT</name>
<dbReference type="Proteomes" id="UP001202180">
    <property type="component" value="Unassembled WGS sequence"/>
</dbReference>
<sequence>MGGSLGGCTSAKKLVYFQETTTRDDTVTIPEPFIPTIKKGDLLSVQVSSLNPEASTYFNPSAMAEASVVPNTTNQLTRASGYLVGQDGTIKLPLIGQLTVVDLTTAKAGELISSRLKSYLKEPTVNVRNLNFRISVLGEVARPSLFTIPSEQITLPEALGLAGDLTIYGRRDNVLIIREQGNQRVFARIDLTRRDAFRSPYYTLHPNDVVYIEPAKVRVTSVDRAYQLAPIITGILSIIAIIATRP</sequence>
<evidence type="ECO:0000259" key="2">
    <source>
        <dbReference type="Pfam" id="PF02563"/>
    </source>
</evidence>
<dbReference type="Gene3D" id="3.10.560.10">
    <property type="entry name" value="Outer membrane lipoprotein wza domain like"/>
    <property type="match status" value="1"/>
</dbReference>
<organism evidence="3 4">
    <name type="scientific">Spirosoma liriopis</name>
    <dbReference type="NCBI Taxonomy" id="2937440"/>
    <lineage>
        <taxon>Bacteria</taxon>
        <taxon>Pseudomonadati</taxon>
        <taxon>Bacteroidota</taxon>
        <taxon>Cytophagia</taxon>
        <taxon>Cytophagales</taxon>
        <taxon>Cytophagaceae</taxon>
        <taxon>Spirosoma</taxon>
    </lineage>
</organism>
<dbReference type="Gene3D" id="3.30.1950.10">
    <property type="entry name" value="wza like domain"/>
    <property type="match status" value="1"/>
</dbReference>
<feature type="domain" description="Polysaccharide export protein N-terminal" evidence="2">
    <location>
        <begin position="36"/>
        <end position="128"/>
    </location>
</feature>
<evidence type="ECO:0000313" key="4">
    <source>
        <dbReference type="Proteomes" id="UP001202180"/>
    </source>
</evidence>
<dbReference type="RefSeq" id="WP_232559523.1">
    <property type="nucleotide sequence ID" value="NZ_JALPRF010000001.1"/>
</dbReference>
<gene>
    <name evidence="3" type="ORF">M0L20_03750</name>
</gene>
<evidence type="ECO:0000313" key="3">
    <source>
        <dbReference type="EMBL" id="MCK8490951.1"/>
    </source>
</evidence>
<comment type="caution">
    <text evidence="3">The sequence shown here is derived from an EMBL/GenBank/DDBJ whole genome shotgun (WGS) entry which is preliminary data.</text>
</comment>
<dbReference type="Pfam" id="PF02563">
    <property type="entry name" value="Poly_export"/>
    <property type="match status" value="1"/>
</dbReference>
<keyword evidence="1" id="KW-0732">Signal</keyword>
<dbReference type="InterPro" id="IPR003715">
    <property type="entry name" value="Poly_export_N"/>
</dbReference>
<keyword evidence="4" id="KW-1185">Reference proteome</keyword>
<dbReference type="PANTHER" id="PTHR33619:SF3">
    <property type="entry name" value="POLYSACCHARIDE EXPORT PROTEIN GFCE-RELATED"/>
    <property type="match status" value="1"/>
</dbReference>